<comment type="caution">
    <text evidence="1">The sequence shown here is derived from an EMBL/GenBank/DDBJ whole genome shotgun (WGS) entry which is preliminary data.</text>
</comment>
<organism evidence="1 2">
    <name type="scientific">Liquorilactobacillus sucicola DSM 21376 = JCM 15457</name>
    <dbReference type="NCBI Taxonomy" id="1423806"/>
    <lineage>
        <taxon>Bacteria</taxon>
        <taxon>Bacillati</taxon>
        <taxon>Bacillota</taxon>
        <taxon>Bacilli</taxon>
        <taxon>Lactobacillales</taxon>
        <taxon>Lactobacillaceae</taxon>
        <taxon>Liquorilactobacillus</taxon>
    </lineage>
</organism>
<proteinExistence type="predicted"/>
<reference evidence="1 2" key="1">
    <citation type="journal article" date="2015" name="Genome Announc.">
        <title>Expanding the biotechnology potential of lactobacilli through comparative genomics of 213 strains and associated genera.</title>
        <authorList>
            <person name="Sun Z."/>
            <person name="Harris H.M."/>
            <person name="McCann A."/>
            <person name="Guo C."/>
            <person name="Argimon S."/>
            <person name="Zhang W."/>
            <person name="Yang X."/>
            <person name="Jeffery I.B."/>
            <person name="Cooney J.C."/>
            <person name="Kagawa T.F."/>
            <person name="Liu W."/>
            <person name="Song Y."/>
            <person name="Salvetti E."/>
            <person name="Wrobel A."/>
            <person name="Rasinkangas P."/>
            <person name="Parkhill J."/>
            <person name="Rea M.C."/>
            <person name="O'Sullivan O."/>
            <person name="Ritari J."/>
            <person name="Douillard F.P."/>
            <person name="Paul Ross R."/>
            <person name="Yang R."/>
            <person name="Briner A.E."/>
            <person name="Felis G.E."/>
            <person name="de Vos W.M."/>
            <person name="Barrangou R."/>
            <person name="Klaenhammer T.R."/>
            <person name="Caufield P.W."/>
            <person name="Cui Y."/>
            <person name="Zhang H."/>
            <person name="O'Toole P.W."/>
        </authorList>
    </citation>
    <scope>NUCLEOTIDE SEQUENCE [LARGE SCALE GENOMIC DNA]</scope>
    <source>
        <strain evidence="1 2">DSM 21376</strain>
    </source>
</reference>
<sequence>MYKPAAKYTLPKMQNTSLYHLVMAFVVYKNQIKSKNEKPLSPLLLSNIRLHNQFNVYNALSVNPFNIFFL</sequence>
<accession>A0A0R2DX37</accession>
<keyword evidence="2" id="KW-1185">Reference proteome</keyword>
<name>A0A0R2DX37_9LACO</name>
<dbReference type="AlphaFoldDB" id="A0A0R2DX37"/>
<gene>
    <name evidence="1" type="ORF">FD15_GL002170</name>
</gene>
<dbReference type="EMBL" id="AYZF01000017">
    <property type="protein sequence ID" value="KRN05607.1"/>
    <property type="molecule type" value="Genomic_DNA"/>
</dbReference>
<evidence type="ECO:0000313" key="1">
    <source>
        <dbReference type="EMBL" id="KRN05607.1"/>
    </source>
</evidence>
<evidence type="ECO:0000313" key="2">
    <source>
        <dbReference type="Proteomes" id="UP000050961"/>
    </source>
</evidence>
<protein>
    <submittedName>
        <fullName evidence="1">Uncharacterized protein</fullName>
    </submittedName>
</protein>
<dbReference type="Proteomes" id="UP000050961">
    <property type="component" value="Unassembled WGS sequence"/>
</dbReference>